<evidence type="ECO:0000313" key="5">
    <source>
        <dbReference type="EMBL" id="SFQ52784.1"/>
    </source>
</evidence>
<keyword evidence="1" id="KW-0677">Repeat</keyword>
<dbReference type="EMBL" id="FOXQ01000017">
    <property type="protein sequence ID" value="SFQ52784.1"/>
    <property type="molecule type" value="Genomic_DNA"/>
</dbReference>
<sequence>MKKIYLFSLLLYFAVFCQKQTAAQSVLDPNDPVVEYDPSNPPVEPPYGQIGKWVRTKGVSWNTDSYKAYIYEGMCFRLKFPKTYNPAANDGKKYPLAIVFHGGGESGPITDNESQLYHGGQPYMDAVDNGTFDGYVLFPQSQGLWGNVSYTRIIDLINYMVDNNKADPFHISVNGPSSGGQACWDMVINYNTYVSSALPMSNISIGYKEAPVVNQVKFTPIWDFQGGLDGSPAASTAQQVNNAMLIAGSNYTYTEYSDAGHGTWNSAFAEPDFFPFMLRAYSSNPWVLYGRTGFCDSNHIDVTIGVAPGFNDYEWRRNGVVIAGATGNSLHVTSLGKYEARVLRGSTWSDWSHTPAIIHITPPTVTPPITISGLMSNALASGDGKNYVNLEVPDSGYTSYAWKKLGSDAVTGTERIFKAAQPGQYIAAVTEKYGCSSIYSQPFNVIDAGGSNAPDAATKLTATTLSVTEILLGWEDNPNPRNNETFFEIYRSTRQEDDYSFIGKVPADSLSFGDRQLTPGTIYYYKIRAINNNGAGLMSNIASATTSADAMPPTAPGSLKIIYTTNSSMLLQWNSSSDNVGVAKYVVYMNGVKSYSSIDTTIIINSLEQGKIYSFYVKAVDTSGNYSVQSNLVSAPAILKGLFYKYYEGSWTSLPDFDALTPAKTGVTANLTLNPKQRDFQFSFLWQGVIYAPVTGNYKFRLTSDDGSKLWLSKYNPDSIPLINNDHLNSSKSKTAFIRLIKGYYPIAVGFFQNKNNKRIQLEWSNQQFLGDADFHIIEDQYFSDDDTPAGTPPKTPDSLIAQAVAWNKIKLNWEDKGNNETAFQIYRSTKVNTDYNIVYTANSNITQFTDTGLKANTAYFYKINAVNHYGTSAFTAYVKIKTLKLGVPKPPTNIKALSLSPSSIQITWNDVDTAEINYQVFRSAVDSAHFKPAAVLPANSTSFTDTGLYGNTFYYYKVRTISIAASVSADKPARRAKTQNNPPIIAKFSNVIIPAGIQTIIPITAFDAEADSLRFFVQKLPVFATLIKNGTDTAYLILNPSSGQKGVYNNIKIKVGDGNGGQDSTIFNLTVNDNYYPLLDSINNYTMNEGETLGIPLTATDQNIEDSLSFNVTGSPTYSIVPESHGKANLVLQPGYGASGTYTIQVTVNDGNGGSATRQFNLRVNDVDPSQTVYIRFKENDPVGSPWNNVTGPVSSGFKDELDRITSVGLSLPTDWWATWHEGPQTGNNSGIYPDPVLKDYYYFGIFGGPETVTGKLTGLDASKQYRISFYAGSSWIGAENNGSTVFTVGSQSKSLAVQNNITNTADFSNIQPSTDGTVTFTMSKGNNTPVGYLNAIVVQYIYADSVKPSAPTSLIAAAGSGNGVELTWNDAAYNETAYQVYRSENATGPFILIRDGLPYNSTSYTDTSAAGNTRYYYIVKAANSSGLSDASNVAGILTPDKPPVITPVADILIKNNQQQTVYITANDDITNQIRLTVSNLPSFASFTDNGNGNGVITITPSAGTTGVFEDIKITATDNSGSGSTVSFNITVTDANMESVYINFSDGSQAPLPWNNFTAWPSPGATLSNLRNDNGSTTAASIKIMNGFQGNFAGGMQPGNNKGVYPETVMRTGFYEGGTKTDSIQVSGLDKNKKYNFVFFNSHDDGLKGNTNFTINGQTVNLNATHNINTTAAINGIIPNVNGIVMIKVAKAAGADYAYLNSLVIQGYNSSQALLAPADLRVTGKTKATASLQWADRSFDEAGFEIWRAQDTINLHYTLIASVGSNVTRYADSGLLAGHTYYYTVRAVKTDAQSAYCNPVAVTTYTQAVYVNFTFTNLAGAPWNNTAALPDIGIKWNNLMDDTGIPSSIRLEETGLFAGIYGPGTVTGNNSGVYPDKVLADCYGLFAGGSATMKLKGLNLNKKYDLTFFASANIGGDVNTSYTVNNKKVVLNASLNTDGTVTLYDVVPDDNGEAIITIAPNSIYSQFGLLGALVIQETESSTNDIPSPPQSPVSQAATVSSSKTASSLNQVNTAKAAEGNHLSVYPNPFLYNFTLSLSSPKEDEVTVQLYDVNGKPVFAHNIGRVPKGNYTVQLTPGRNLTSGVYMLKIIYRNSQKVEYMKLLKQ</sequence>
<dbReference type="InterPro" id="IPR029058">
    <property type="entry name" value="AB_hydrolase_fold"/>
</dbReference>
<dbReference type="InterPro" id="IPR037524">
    <property type="entry name" value="PA14/GLEYA"/>
</dbReference>
<name>A0A1I5Z8K9_9BACT</name>
<dbReference type="OrthoDB" id="9803616at2"/>
<dbReference type="InterPro" id="IPR036116">
    <property type="entry name" value="FN3_sf"/>
</dbReference>
<dbReference type="PROSITE" id="PS50853">
    <property type="entry name" value="FN3"/>
    <property type="match status" value="6"/>
</dbReference>
<dbReference type="CDD" id="cd00063">
    <property type="entry name" value="FN3"/>
    <property type="match status" value="6"/>
</dbReference>
<dbReference type="InterPro" id="IPR026444">
    <property type="entry name" value="Secre_tail"/>
</dbReference>
<dbReference type="Gene3D" id="2.60.40.10">
    <property type="entry name" value="Immunoglobulins"/>
    <property type="match status" value="8"/>
</dbReference>
<feature type="chain" id="PRO_5011791179" evidence="2">
    <location>
        <begin position="23"/>
        <end position="2106"/>
    </location>
</feature>
<dbReference type="PANTHER" id="PTHR13817">
    <property type="entry name" value="TITIN"/>
    <property type="match status" value="1"/>
</dbReference>
<dbReference type="SUPFAM" id="SSF49265">
    <property type="entry name" value="Fibronectin type III"/>
    <property type="match status" value="4"/>
</dbReference>
<organism evidence="5 6">
    <name type="scientific">Parafilimonas terrae</name>
    <dbReference type="NCBI Taxonomy" id="1465490"/>
    <lineage>
        <taxon>Bacteria</taxon>
        <taxon>Pseudomonadati</taxon>
        <taxon>Bacteroidota</taxon>
        <taxon>Chitinophagia</taxon>
        <taxon>Chitinophagales</taxon>
        <taxon>Chitinophagaceae</taxon>
        <taxon>Parafilimonas</taxon>
    </lineage>
</organism>
<evidence type="ECO:0000256" key="1">
    <source>
        <dbReference type="ARBA" id="ARBA00022737"/>
    </source>
</evidence>
<dbReference type="GO" id="GO:0016020">
    <property type="term" value="C:membrane"/>
    <property type="evidence" value="ECO:0007669"/>
    <property type="project" value="InterPro"/>
</dbReference>
<feature type="domain" description="Fibronectin type-III" evidence="3">
    <location>
        <begin position="456"/>
        <end position="549"/>
    </location>
</feature>
<dbReference type="Pfam" id="PF17963">
    <property type="entry name" value="Big_9"/>
    <property type="match status" value="1"/>
</dbReference>
<dbReference type="SUPFAM" id="SSF56988">
    <property type="entry name" value="Anthrax protective antigen"/>
    <property type="match status" value="1"/>
</dbReference>
<keyword evidence="2" id="KW-0732">Signal</keyword>
<evidence type="ECO:0000259" key="4">
    <source>
        <dbReference type="PROSITE" id="PS51820"/>
    </source>
</evidence>
<dbReference type="InterPro" id="IPR015919">
    <property type="entry name" value="Cadherin-like_sf"/>
</dbReference>
<dbReference type="STRING" id="1465490.SAMN05444277_11792"/>
<keyword evidence="6" id="KW-1185">Reference proteome</keyword>
<dbReference type="PANTHER" id="PTHR13817:SF73">
    <property type="entry name" value="FIBRONECTIN TYPE-III DOMAIN-CONTAINING PROTEIN"/>
    <property type="match status" value="1"/>
</dbReference>
<gene>
    <name evidence="5" type="ORF">SAMN05444277_11792</name>
</gene>
<dbReference type="Proteomes" id="UP000199031">
    <property type="component" value="Unassembled WGS sequence"/>
</dbReference>
<evidence type="ECO:0000313" key="6">
    <source>
        <dbReference type="Proteomes" id="UP000199031"/>
    </source>
</evidence>
<dbReference type="SUPFAM" id="SSF53474">
    <property type="entry name" value="alpha/beta-Hydrolases"/>
    <property type="match status" value="1"/>
</dbReference>
<feature type="domain" description="Fibronectin type-III" evidence="3">
    <location>
        <begin position="555"/>
        <end position="641"/>
    </location>
</feature>
<feature type="domain" description="Fibronectin type-III" evidence="3">
    <location>
        <begin position="796"/>
        <end position="886"/>
    </location>
</feature>
<dbReference type="Gene3D" id="3.40.50.1820">
    <property type="entry name" value="alpha/beta hydrolase"/>
    <property type="match status" value="1"/>
</dbReference>
<dbReference type="GO" id="GO:0005509">
    <property type="term" value="F:calcium ion binding"/>
    <property type="evidence" value="ECO:0007669"/>
    <property type="project" value="InterPro"/>
</dbReference>
<evidence type="ECO:0000259" key="3">
    <source>
        <dbReference type="PROSITE" id="PS50853"/>
    </source>
</evidence>
<feature type="signal peptide" evidence="2">
    <location>
        <begin position="1"/>
        <end position="22"/>
    </location>
</feature>
<accession>A0A1I5Z8K9</accession>
<dbReference type="RefSeq" id="WP_090662870.1">
    <property type="nucleotide sequence ID" value="NZ_FOXQ01000017.1"/>
</dbReference>
<feature type="domain" description="Fibronectin type-III" evidence="3">
    <location>
        <begin position="891"/>
        <end position="982"/>
    </location>
</feature>
<feature type="domain" description="PA14" evidence="4">
    <location>
        <begin position="637"/>
        <end position="781"/>
    </location>
</feature>
<dbReference type="NCBIfam" id="TIGR04183">
    <property type="entry name" value="Por_Secre_tail"/>
    <property type="match status" value="1"/>
</dbReference>
<feature type="domain" description="Fibronectin type-III" evidence="3">
    <location>
        <begin position="1352"/>
        <end position="1443"/>
    </location>
</feature>
<dbReference type="InterPro" id="IPR050964">
    <property type="entry name" value="Striated_Muscle_Regulatory"/>
</dbReference>
<dbReference type="PROSITE" id="PS51820">
    <property type="entry name" value="PA14"/>
    <property type="match status" value="1"/>
</dbReference>
<proteinExistence type="predicted"/>
<dbReference type="InterPro" id="IPR003961">
    <property type="entry name" value="FN3_dom"/>
</dbReference>
<dbReference type="SUPFAM" id="SSF49313">
    <property type="entry name" value="Cadherin-like"/>
    <property type="match status" value="1"/>
</dbReference>
<dbReference type="SMART" id="SM00060">
    <property type="entry name" value="FN3"/>
    <property type="match status" value="6"/>
</dbReference>
<dbReference type="Pfam" id="PF00041">
    <property type="entry name" value="fn3"/>
    <property type="match status" value="1"/>
</dbReference>
<dbReference type="InterPro" id="IPR013783">
    <property type="entry name" value="Ig-like_fold"/>
</dbReference>
<evidence type="ECO:0000256" key="2">
    <source>
        <dbReference type="SAM" id="SignalP"/>
    </source>
</evidence>
<protein>
    <submittedName>
        <fullName evidence="5">PA14 domain-containing protein</fullName>
    </submittedName>
</protein>
<dbReference type="Pfam" id="PF07691">
    <property type="entry name" value="PA14"/>
    <property type="match status" value="1"/>
</dbReference>
<reference evidence="5 6" key="1">
    <citation type="submission" date="2016-10" db="EMBL/GenBank/DDBJ databases">
        <authorList>
            <person name="de Groot N.N."/>
        </authorList>
    </citation>
    <scope>NUCLEOTIDE SEQUENCE [LARGE SCALE GENOMIC DNA]</scope>
    <source>
        <strain evidence="5 6">DSM 28286</strain>
    </source>
</reference>
<feature type="domain" description="Fibronectin type-III" evidence="3">
    <location>
        <begin position="1717"/>
        <end position="1808"/>
    </location>
</feature>
<dbReference type="Pfam" id="PF18962">
    <property type="entry name" value="Por_Secre_tail"/>
    <property type="match status" value="1"/>
</dbReference>
<dbReference type="SMART" id="SM00758">
    <property type="entry name" value="PA14"/>
    <property type="match status" value="1"/>
</dbReference>
<dbReference type="InterPro" id="IPR011658">
    <property type="entry name" value="PA14_dom"/>
</dbReference>